<evidence type="ECO:0000256" key="1">
    <source>
        <dbReference type="ARBA" id="ARBA00038232"/>
    </source>
</evidence>
<dbReference type="InterPro" id="IPR055247">
    <property type="entry name" value="InsJ-like_HTH"/>
</dbReference>
<sequence length="225" mass="26327">MAKRKHSVEWMIDRVNEYLSGMGSYDSIAHANDIAQATLIRWVAAYRNYGADAFTKGAGNKQYSKEFKTSCVDTVIKGELSVNGCVAKFGISSDSVLRRWISEYNANRELKDYDPKREVYMAEARRKTTIEERKEIVKYCIEHNRDYKGTASLYDVSYTQVYSWVRKYDADGEDALVDRRGHHKTDDEVNELERLRRENLRLKRQLQERDMTVELLKKVRELEGM</sequence>
<dbReference type="PANTHER" id="PTHR33795:SF1">
    <property type="entry name" value="INSERTION ELEMENT IS150 PROTEIN INSJ"/>
    <property type="match status" value="1"/>
</dbReference>
<dbReference type="SUPFAM" id="SSF48295">
    <property type="entry name" value="TrpR-like"/>
    <property type="match status" value="2"/>
</dbReference>
<feature type="coiled-coil region" evidence="2">
    <location>
        <begin position="185"/>
        <end position="212"/>
    </location>
</feature>
<accession>A0A1M7SDS9</accession>
<dbReference type="Pfam" id="PF13518">
    <property type="entry name" value="HTH_28"/>
    <property type="match status" value="1"/>
</dbReference>
<protein>
    <submittedName>
        <fullName evidence="4">Transposase and inactivated derivatives</fullName>
    </submittedName>
</protein>
<dbReference type="InterPro" id="IPR009057">
    <property type="entry name" value="Homeodomain-like_sf"/>
</dbReference>
<proteinExistence type="inferred from homology"/>
<dbReference type="RefSeq" id="WP_072702493.1">
    <property type="nucleotide sequence ID" value="NZ_FRDH01000006.1"/>
</dbReference>
<dbReference type="Gene3D" id="1.10.10.10">
    <property type="entry name" value="Winged helix-like DNA-binding domain superfamily/Winged helix DNA-binding domain"/>
    <property type="match status" value="2"/>
</dbReference>
<dbReference type="PANTHER" id="PTHR33795">
    <property type="entry name" value="INSERTION ELEMENT IS150 PROTEIN INSJ"/>
    <property type="match status" value="1"/>
</dbReference>
<dbReference type="Proteomes" id="UP000184097">
    <property type="component" value="Unassembled WGS sequence"/>
</dbReference>
<organism evidence="4 5">
    <name type="scientific">Butyrivibrio hungatei DSM 14810</name>
    <dbReference type="NCBI Taxonomy" id="1121132"/>
    <lineage>
        <taxon>Bacteria</taxon>
        <taxon>Bacillati</taxon>
        <taxon>Bacillota</taxon>
        <taxon>Clostridia</taxon>
        <taxon>Lachnospirales</taxon>
        <taxon>Lachnospiraceae</taxon>
        <taxon>Butyrivibrio</taxon>
    </lineage>
</organism>
<keyword evidence="2" id="KW-0175">Coiled coil</keyword>
<evidence type="ECO:0000256" key="2">
    <source>
        <dbReference type="SAM" id="Coils"/>
    </source>
</evidence>
<reference evidence="4 5" key="1">
    <citation type="submission" date="2016-12" db="EMBL/GenBank/DDBJ databases">
        <authorList>
            <person name="Song W.-J."/>
            <person name="Kurnit D.M."/>
        </authorList>
    </citation>
    <scope>NUCLEOTIDE SEQUENCE [LARGE SCALE GENOMIC DNA]</scope>
    <source>
        <strain evidence="4 5">DSM 14810</strain>
    </source>
</reference>
<feature type="domain" description="Insertion element IS150 protein InsJ-like helix-turn-helix" evidence="3">
    <location>
        <begin position="132"/>
        <end position="181"/>
    </location>
</feature>
<name>A0A1M7SDS9_9FIRM</name>
<dbReference type="InterPro" id="IPR010921">
    <property type="entry name" value="Trp_repressor/repl_initiator"/>
</dbReference>
<dbReference type="AlphaFoldDB" id="A0A1M7SDS9"/>
<evidence type="ECO:0000313" key="4">
    <source>
        <dbReference type="EMBL" id="SHN56626.1"/>
    </source>
</evidence>
<dbReference type="InterPro" id="IPR052057">
    <property type="entry name" value="IS150/IS1296_orfA-like"/>
</dbReference>
<dbReference type="SUPFAM" id="SSF46689">
    <property type="entry name" value="Homeodomain-like"/>
    <property type="match status" value="1"/>
</dbReference>
<gene>
    <name evidence="4" type="ORF">SAMN02745247_01539</name>
</gene>
<dbReference type="EMBL" id="FRDH01000006">
    <property type="protein sequence ID" value="SHN56626.1"/>
    <property type="molecule type" value="Genomic_DNA"/>
</dbReference>
<dbReference type="InterPro" id="IPR036388">
    <property type="entry name" value="WH-like_DNA-bd_sf"/>
</dbReference>
<evidence type="ECO:0000259" key="3">
    <source>
        <dbReference type="Pfam" id="PF13518"/>
    </source>
</evidence>
<comment type="similarity">
    <text evidence="1">Belongs to the IS150/IS1296 orfA family.</text>
</comment>
<evidence type="ECO:0000313" key="5">
    <source>
        <dbReference type="Proteomes" id="UP000184097"/>
    </source>
</evidence>
<dbReference type="GO" id="GO:0043565">
    <property type="term" value="F:sequence-specific DNA binding"/>
    <property type="evidence" value="ECO:0007669"/>
    <property type="project" value="InterPro"/>
</dbReference>